<dbReference type="AlphaFoldDB" id="A0ABD0M5J5"/>
<sequence>MNPAEATGRWLFTHEEKKKKTSSLAALADGGLFQACECPAVDHYLDLCVMFLLMPRKYSVHASCHSWLSCQLPDQTN</sequence>
<proteinExistence type="predicted"/>
<evidence type="ECO:0000313" key="2">
    <source>
        <dbReference type="Proteomes" id="UP001519460"/>
    </source>
</evidence>
<protein>
    <submittedName>
        <fullName evidence="1">Uncharacterized protein</fullName>
    </submittedName>
</protein>
<reference evidence="1 2" key="1">
    <citation type="journal article" date="2023" name="Sci. Data">
        <title>Genome assembly of the Korean intertidal mud-creeper Batillaria attramentaria.</title>
        <authorList>
            <person name="Patra A.K."/>
            <person name="Ho P.T."/>
            <person name="Jun S."/>
            <person name="Lee S.J."/>
            <person name="Kim Y."/>
            <person name="Won Y.J."/>
        </authorList>
    </citation>
    <scope>NUCLEOTIDE SEQUENCE [LARGE SCALE GENOMIC DNA]</scope>
    <source>
        <strain evidence="1">Wonlab-2016</strain>
    </source>
</reference>
<dbReference type="EMBL" id="JACVVK020000006">
    <property type="protein sequence ID" value="KAK7506641.1"/>
    <property type="molecule type" value="Genomic_DNA"/>
</dbReference>
<name>A0ABD0M5J5_9CAEN</name>
<keyword evidence="2" id="KW-1185">Reference proteome</keyword>
<organism evidence="1 2">
    <name type="scientific">Batillaria attramentaria</name>
    <dbReference type="NCBI Taxonomy" id="370345"/>
    <lineage>
        <taxon>Eukaryota</taxon>
        <taxon>Metazoa</taxon>
        <taxon>Spiralia</taxon>
        <taxon>Lophotrochozoa</taxon>
        <taxon>Mollusca</taxon>
        <taxon>Gastropoda</taxon>
        <taxon>Caenogastropoda</taxon>
        <taxon>Sorbeoconcha</taxon>
        <taxon>Cerithioidea</taxon>
        <taxon>Batillariidae</taxon>
        <taxon>Batillaria</taxon>
    </lineage>
</organism>
<comment type="caution">
    <text evidence="1">The sequence shown here is derived from an EMBL/GenBank/DDBJ whole genome shotgun (WGS) entry which is preliminary data.</text>
</comment>
<accession>A0ABD0M5J5</accession>
<evidence type="ECO:0000313" key="1">
    <source>
        <dbReference type="EMBL" id="KAK7506641.1"/>
    </source>
</evidence>
<gene>
    <name evidence="1" type="ORF">BaRGS_00002116</name>
</gene>
<dbReference type="Proteomes" id="UP001519460">
    <property type="component" value="Unassembled WGS sequence"/>
</dbReference>